<proteinExistence type="predicted"/>
<dbReference type="Proteomes" id="UP001377168">
    <property type="component" value="Unassembled WGS sequence"/>
</dbReference>
<sequence>MPYEREDTGSSDWAYNWADGTGLLGMDQPEAIDAAFERQEALVGVAVIGLALHHSDPGVILPRIARALRSDSEELRRQGTIALAHVARLHHTVDAECLALLRTRPRGNEADDDLWSFVPHRRLPLWLWCHHLPQHATWLLWHRWRT</sequence>
<reference evidence="1" key="1">
    <citation type="submission" date="2024-03" db="EMBL/GenBank/DDBJ databases">
        <title>Novel Streptomyces species of biotechnological and ecological value are a feature of Machair soil.</title>
        <authorList>
            <person name="Prole J.R."/>
            <person name="Goodfellow M."/>
            <person name="Allenby N."/>
            <person name="Ward A.C."/>
        </authorList>
    </citation>
    <scope>NUCLEOTIDE SEQUENCE</scope>
    <source>
        <strain evidence="1">MS2.AVA.5</strain>
    </source>
</reference>
<keyword evidence="2" id="KW-1185">Reference proteome</keyword>
<protein>
    <submittedName>
        <fullName evidence="1">Uncharacterized protein</fullName>
    </submittedName>
</protein>
<gene>
    <name evidence="1" type="ORF">WKI67_41330</name>
</gene>
<evidence type="ECO:0000313" key="2">
    <source>
        <dbReference type="Proteomes" id="UP001377168"/>
    </source>
</evidence>
<dbReference type="EMBL" id="JBBKAJ010000022">
    <property type="protein sequence ID" value="MEJ8639787.1"/>
    <property type="molecule type" value="Genomic_DNA"/>
</dbReference>
<comment type="caution">
    <text evidence="1">The sequence shown here is derived from an EMBL/GenBank/DDBJ whole genome shotgun (WGS) entry which is preliminary data.</text>
</comment>
<evidence type="ECO:0000313" key="1">
    <source>
        <dbReference type="EMBL" id="MEJ8639787.1"/>
    </source>
</evidence>
<name>A0ACC6Q7T8_9ACTN</name>
<accession>A0ACC6Q7T8</accession>
<organism evidence="1 2">
    <name type="scientific">Streptomyces achmelvichensis</name>
    <dbReference type="NCBI Taxonomy" id="3134111"/>
    <lineage>
        <taxon>Bacteria</taxon>
        <taxon>Bacillati</taxon>
        <taxon>Actinomycetota</taxon>
        <taxon>Actinomycetes</taxon>
        <taxon>Kitasatosporales</taxon>
        <taxon>Streptomycetaceae</taxon>
        <taxon>Streptomyces</taxon>
    </lineage>
</organism>